<dbReference type="Gene3D" id="3.40.50.720">
    <property type="entry name" value="NAD(P)-binding Rossmann-like Domain"/>
    <property type="match status" value="1"/>
</dbReference>
<dbReference type="Proteomes" id="UP000663870">
    <property type="component" value="Unassembled WGS sequence"/>
</dbReference>
<name>A0A814ZSM0_9BILA</name>
<evidence type="ECO:0008006" key="7">
    <source>
        <dbReference type="Google" id="ProtNLM"/>
    </source>
</evidence>
<comment type="similarity">
    <text evidence="2">Belongs to the short-chain dehydrogenases/reductases (SDR) family.</text>
</comment>
<evidence type="ECO:0000313" key="4">
    <source>
        <dbReference type="EMBL" id="CAF1249423.1"/>
    </source>
</evidence>
<evidence type="ECO:0000256" key="2">
    <source>
        <dbReference type="RuleBase" id="RU000363"/>
    </source>
</evidence>
<dbReference type="GO" id="GO:0008210">
    <property type="term" value="P:estrogen metabolic process"/>
    <property type="evidence" value="ECO:0007669"/>
    <property type="project" value="TreeGrafter"/>
</dbReference>
<dbReference type="EMBL" id="CAJNOL010000984">
    <property type="protein sequence ID" value="CAF1256994.1"/>
    <property type="molecule type" value="Genomic_DNA"/>
</dbReference>
<dbReference type="GO" id="GO:0005739">
    <property type="term" value="C:mitochondrion"/>
    <property type="evidence" value="ECO:0007669"/>
    <property type="project" value="TreeGrafter"/>
</dbReference>
<comment type="caution">
    <text evidence="4">The sequence shown here is derived from an EMBL/GenBank/DDBJ whole genome shotgun (WGS) entry which is preliminary data.</text>
</comment>
<dbReference type="GO" id="GO:0008209">
    <property type="term" value="P:androgen metabolic process"/>
    <property type="evidence" value="ECO:0007669"/>
    <property type="project" value="TreeGrafter"/>
</dbReference>
<dbReference type="InterPro" id="IPR002347">
    <property type="entry name" value="SDR_fam"/>
</dbReference>
<keyword evidence="6" id="KW-1185">Reference proteome</keyword>
<reference evidence="4" key="1">
    <citation type="submission" date="2021-02" db="EMBL/GenBank/DDBJ databases">
        <authorList>
            <person name="Nowell W R."/>
        </authorList>
    </citation>
    <scope>NUCLEOTIDE SEQUENCE</scope>
</reference>
<organism evidence="4 6">
    <name type="scientific">Rotaria sordida</name>
    <dbReference type="NCBI Taxonomy" id="392033"/>
    <lineage>
        <taxon>Eukaryota</taxon>
        <taxon>Metazoa</taxon>
        <taxon>Spiralia</taxon>
        <taxon>Gnathifera</taxon>
        <taxon>Rotifera</taxon>
        <taxon>Eurotatoria</taxon>
        <taxon>Bdelloidea</taxon>
        <taxon>Philodinida</taxon>
        <taxon>Philodinidae</taxon>
        <taxon>Rotaria</taxon>
    </lineage>
</organism>
<dbReference type="GO" id="GO:0004303">
    <property type="term" value="F:estradiol 17-beta-dehydrogenase [NAD(P)+] activity"/>
    <property type="evidence" value="ECO:0007669"/>
    <property type="project" value="TreeGrafter"/>
</dbReference>
<dbReference type="PANTHER" id="PTHR43658:SF8">
    <property type="entry name" value="17-BETA-HYDROXYSTEROID DEHYDROGENASE 14-RELATED"/>
    <property type="match status" value="1"/>
</dbReference>
<gene>
    <name evidence="4" type="ORF">JXQ802_LOCUS26896</name>
    <name evidence="5" type="ORF">JXQ802_LOCUS27281</name>
    <name evidence="3" type="ORF">PYM288_LOCUS15130</name>
</gene>
<dbReference type="Pfam" id="PF00106">
    <property type="entry name" value="adh_short"/>
    <property type="match status" value="1"/>
</dbReference>
<dbReference type="AlphaFoldDB" id="A0A814ZSM0"/>
<dbReference type="EMBL" id="CAJNOH010000354">
    <property type="protein sequence ID" value="CAF1011473.1"/>
    <property type="molecule type" value="Genomic_DNA"/>
</dbReference>
<evidence type="ECO:0000313" key="5">
    <source>
        <dbReference type="EMBL" id="CAF1256994.1"/>
    </source>
</evidence>
<proteinExistence type="inferred from homology"/>
<protein>
    <recommendedName>
        <fullName evidence="7">3-hydroxyacyl-CoA dehydrogenase type-2</fullName>
    </recommendedName>
</protein>
<dbReference type="InterPro" id="IPR036291">
    <property type="entry name" value="NAD(P)-bd_dom_sf"/>
</dbReference>
<dbReference type="Proteomes" id="UP000663854">
    <property type="component" value="Unassembled WGS sequence"/>
</dbReference>
<dbReference type="PANTHER" id="PTHR43658">
    <property type="entry name" value="SHORT-CHAIN DEHYDROGENASE/REDUCTASE"/>
    <property type="match status" value="1"/>
</dbReference>
<dbReference type="PRINTS" id="PR00081">
    <property type="entry name" value="GDHRDH"/>
</dbReference>
<evidence type="ECO:0000256" key="1">
    <source>
        <dbReference type="ARBA" id="ARBA00023002"/>
    </source>
</evidence>
<accession>A0A814ZSM0</accession>
<evidence type="ECO:0000313" key="6">
    <source>
        <dbReference type="Proteomes" id="UP000663870"/>
    </source>
</evidence>
<keyword evidence="1" id="KW-0560">Oxidoreductase</keyword>
<dbReference type="EMBL" id="CAJNOL010000957">
    <property type="protein sequence ID" value="CAF1249423.1"/>
    <property type="molecule type" value="Genomic_DNA"/>
</dbReference>
<dbReference type="SUPFAM" id="SSF51735">
    <property type="entry name" value="NAD(P)-binding Rossmann-fold domains"/>
    <property type="match status" value="1"/>
</dbReference>
<dbReference type="GO" id="GO:0006631">
    <property type="term" value="P:fatty acid metabolic process"/>
    <property type="evidence" value="ECO:0007669"/>
    <property type="project" value="TreeGrafter"/>
</dbReference>
<sequence>MNGLVALITGGASGLGLACVNRFLKQGISHVHFCDLPISKGEDIVKSMDSSLVTYHSVDVTNDNEVEEMFKKIKEKNSKLNCLVQCAGIGVAFRCYNINKRSMHSMEEFYRVMNVNVVGTFNVLRRACHIMADNQPDINEQRGIIINTSSIAAYEGQIGQVAYSAASGALVSMTLPIARDLASVGIRVCTILPGIFDQTKMVEPLSEKGKKLLASMVTFPSQLGEPDDFARLAQHIIENKYLNGENIRLDGAIRMPP</sequence>
<evidence type="ECO:0000313" key="3">
    <source>
        <dbReference type="EMBL" id="CAF1011473.1"/>
    </source>
</evidence>
<dbReference type="PRINTS" id="PR00080">
    <property type="entry name" value="SDRFAMILY"/>
</dbReference>